<gene>
    <name evidence="2" type="ORF">BBK82_13125</name>
</gene>
<name>A0A1B2HGM7_9PSEU</name>
<keyword evidence="3" id="KW-1185">Reference proteome</keyword>
<dbReference type="STRING" id="1586287.BBK82_13125"/>
<feature type="region of interest" description="Disordered" evidence="1">
    <location>
        <begin position="46"/>
        <end position="92"/>
    </location>
</feature>
<dbReference type="RefSeq" id="WP_065915275.1">
    <property type="nucleotide sequence ID" value="NZ_CP016793.1"/>
</dbReference>
<proteinExistence type="predicted"/>
<evidence type="ECO:0000313" key="2">
    <source>
        <dbReference type="EMBL" id="ANZ36877.1"/>
    </source>
</evidence>
<dbReference type="EMBL" id="CP016793">
    <property type="protein sequence ID" value="ANZ36877.1"/>
    <property type="molecule type" value="Genomic_DNA"/>
</dbReference>
<dbReference type="AlphaFoldDB" id="A0A1B2HGM7"/>
<dbReference type="KEGG" id="led:BBK82_13125"/>
<accession>A0A1B2HGM7</accession>
<organism evidence="2 3">
    <name type="scientific">Lentzea guizhouensis</name>
    <dbReference type="NCBI Taxonomy" id="1586287"/>
    <lineage>
        <taxon>Bacteria</taxon>
        <taxon>Bacillati</taxon>
        <taxon>Actinomycetota</taxon>
        <taxon>Actinomycetes</taxon>
        <taxon>Pseudonocardiales</taxon>
        <taxon>Pseudonocardiaceae</taxon>
        <taxon>Lentzea</taxon>
    </lineage>
</organism>
<reference evidence="2 3" key="1">
    <citation type="submission" date="2016-07" db="EMBL/GenBank/DDBJ databases">
        <title>Complete genome sequence of the Lentzea guizhouensis DHS C013.</title>
        <authorList>
            <person name="Cao C."/>
        </authorList>
    </citation>
    <scope>NUCLEOTIDE SEQUENCE [LARGE SCALE GENOMIC DNA]</scope>
    <source>
        <strain evidence="2 3">DHS C013</strain>
    </source>
</reference>
<sequence>MGLACTSWCTTTPPIDTSAMTMPWPMPPPGCSTPCTKLSAAATPANTHVPSCNQPVDRPARAANATANANTHMAPSENSGSSTPAGPKIFSP</sequence>
<evidence type="ECO:0000256" key="1">
    <source>
        <dbReference type="SAM" id="MobiDB-lite"/>
    </source>
</evidence>
<protein>
    <submittedName>
        <fullName evidence="2">Uncharacterized protein</fullName>
    </submittedName>
</protein>
<feature type="compositionally biased region" description="Low complexity" evidence="1">
    <location>
        <begin position="61"/>
        <end position="71"/>
    </location>
</feature>
<evidence type="ECO:0000313" key="3">
    <source>
        <dbReference type="Proteomes" id="UP000093053"/>
    </source>
</evidence>
<dbReference type="Proteomes" id="UP000093053">
    <property type="component" value="Chromosome"/>
</dbReference>